<dbReference type="Proteomes" id="UP001162483">
    <property type="component" value="Unassembled WGS sequence"/>
</dbReference>
<comment type="subunit">
    <text evidence="7">Self-associates. Interacts with BBS9; the interaction mediates the association of LZTL1 with the BBsome complex and regulates BBSome ciliary trafficking.</text>
</comment>
<proteinExistence type="inferred from homology"/>
<feature type="region of interest" description="Disordered" evidence="9">
    <location>
        <begin position="104"/>
        <end position="125"/>
    </location>
</feature>
<comment type="similarity">
    <text evidence="2">Belongs to the LZTFL1 family.</text>
</comment>
<evidence type="ECO:0000256" key="1">
    <source>
        <dbReference type="ARBA" id="ARBA00004496"/>
    </source>
</evidence>
<comment type="function">
    <text evidence="6">Regulates ciliary localization of the BBSome complex. Together with the BBSome complex, controls SMO ciliary trafficking and contributes to the sonic hedgehog (SHH) pathway regulation. May play a role in neurite outgrowth. May have tumor suppressor function.</text>
</comment>
<evidence type="ECO:0000256" key="3">
    <source>
        <dbReference type="ARBA" id="ARBA00018920"/>
    </source>
</evidence>
<evidence type="ECO:0000256" key="5">
    <source>
        <dbReference type="ARBA" id="ARBA00023054"/>
    </source>
</evidence>
<comment type="subcellular location">
    <subcellularLocation>
        <location evidence="1">Cytoplasm</location>
    </subcellularLocation>
</comment>
<keyword evidence="4" id="KW-0963">Cytoplasm</keyword>
<accession>A0ABN9EB58</accession>
<feature type="coiled-coil region" evidence="8">
    <location>
        <begin position="190"/>
        <end position="280"/>
    </location>
</feature>
<evidence type="ECO:0000313" key="11">
    <source>
        <dbReference type="Proteomes" id="UP001162483"/>
    </source>
</evidence>
<name>A0ABN9EB58_9NEOB</name>
<dbReference type="EMBL" id="CATNWA010015225">
    <property type="protein sequence ID" value="CAI9580941.1"/>
    <property type="molecule type" value="Genomic_DNA"/>
</dbReference>
<keyword evidence="5 8" id="KW-0175">Coiled coil</keyword>
<gene>
    <name evidence="10" type="ORF">SPARVUS_LOCUS9375975</name>
</gene>
<feature type="coiled-coil region" evidence="8">
    <location>
        <begin position="132"/>
        <end position="159"/>
    </location>
</feature>
<dbReference type="PANTHER" id="PTHR21635:SF0">
    <property type="entry name" value="LEUCINE ZIPPER TRANSCRIPTION FACTOR-LIKE PROTEIN 1"/>
    <property type="match status" value="1"/>
</dbReference>
<dbReference type="Pfam" id="PF15294">
    <property type="entry name" value="Leu_zip"/>
    <property type="match status" value="1"/>
</dbReference>
<evidence type="ECO:0000256" key="2">
    <source>
        <dbReference type="ARBA" id="ARBA00008868"/>
    </source>
</evidence>
<evidence type="ECO:0000256" key="4">
    <source>
        <dbReference type="ARBA" id="ARBA00022490"/>
    </source>
</evidence>
<reference evidence="10" key="1">
    <citation type="submission" date="2023-05" db="EMBL/GenBank/DDBJ databases">
        <authorList>
            <person name="Stuckert A."/>
        </authorList>
    </citation>
    <scope>NUCLEOTIDE SEQUENCE</scope>
</reference>
<evidence type="ECO:0000256" key="8">
    <source>
        <dbReference type="SAM" id="Coils"/>
    </source>
</evidence>
<evidence type="ECO:0000256" key="6">
    <source>
        <dbReference type="ARBA" id="ARBA00024898"/>
    </source>
</evidence>
<dbReference type="PANTHER" id="PTHR21635">
    <property type="entry name" value="LEUCINE ZIPPER TRANSCRIPTION FACTOR LIKE"/>
    <property type="match status" value="1"/>
</dbReference>
<keyword evidence="11" id="KW-1185">Reference proteome</keyword>
<evidence type="ECO:0000313" key="10">
    <source>
        <dbReference type="EMBL" id="CAI9580941.1"/>
    </source>
</evidence>
<evidence type="ECO:0000256" key="9">
    <source>
        <dbReference type="SAM" id="MobiDB-lite"/>
    </source>
</evidence>
<sequence length="281" mass="32294">MSYIRFAQGKRQLRVKSVRSCFQDVLEGRLTEETYTAEEVRDLLSGLQGAVLSEVELELLNSAHTNVLLLQQLLLQAQHWHLTLHTDVSELENRQLLERVAELERGQDPAPSSAPKPRLTPIDGPPAQLLHAQLLHAEIARLQEENDKLRGRFRTLEGRVTSALEDKNHAQTALQELRLREKEAPPPRDVTQLEDALSSLKVELQKTVGEHSASQRKIEEDLTGTKHQLLRVREQLALAERELDRKFQETAAYRNMKDMLSKKNEQIKELRRKLSNYETQD</sequence>
<organism evidence="10 11">
    <name type="scientific">Staurois parvus</name>
    <dbReference type="NCBI Taxonomy" id="386267"/>
    <lineage>
        <taxon>Eukaryota</taxon>
        <taxon>Metazoa</taxon>
        <taxon>Chordata</taxon>
        <taxon>Craniata</taxon>
        <taxon>Vertebrata</taxon>
        <taxon>Euteleostomi</taxon>
        <taxon>Amphibia</taxon>
        <taxon>Batrachia</taxon>
        <taxon>Anura</taxon>
        <taxon>Neobatrachia</taxon>
        <taxon>Ranoidea</taxon>
        <taxon>Ranidae</taxon>
        <taxon>Staurois</taxon>
    </lineage>
</organism>
<protein>
    <recommendedName>
        <fullName evidence="3">Leucine zipper transcription factor-like protein 1</fullName>
    </recommendedName>
</protein>
<evidence type="ECO:0000256" key="7">
    <source>
        <dbReference type="ARBA" id="ARBA00026004"/>
    </source>
</evidence>
<comment type="caution">
    <text evidence="10">The sequence shown here is derived from an EMBL/GenBank/DDBJ whole genome shotgun (WGS) entry which is preliminary data.</text>
</comment>
<dbReference type="InterPro" id="IPR026157">
    <property type="entry name" value="LZTFL1"/>
</dbReference>